<organism evidence="2 3">
    <name type="scientific">Eumeta variegata</name>
    <name type="common">Bagworm moth</name>
    <name type="synonym">Eumeta japonica</name>
    <dbReference type="NCBI Taxonomy" id="151549"/>
    <lineage>
        <taxon>Eukaryota</taxon>
        <taxon>Metazoa</taxon>
        <taxon>Ecdysozoa</taxon>
        <taxon>Arthropoda</taxon>
        <taxon>Hexapoda</taxon>
        <taxon>Insecta</taxon>
        <taxon>Pterygota</taxon>
        <taxon>Neoptera</taxon>
        <taxon>Endopterygota</taxon>
        <taxon>Lepidoptera</taxon>
        <taxon>Glossata</taxon>
        <taxon>Ditrysia</taxon>
        <taxon>Tineoidea</taxon>
        <taxon>Psychidae</taxon>
        <taxon>Oiketicinae</taxon>
        <taxon>Eumeta</taxon>
    </lineage>
</organism>
<gene>
    <name evidence="2" type="ORF">EVAR_7308_1</name>
</gene>
<keyword evidence="3" id="KW-1185">Reference proteome</keyword>
<proteinExistence type="predicted"/>
<evidence type="ECO:0000313" key="2">
    <source>
        <dbReference type="EMBL" id="GBP08721.1"/>
    </source>
</evidence>
<dbReference type="EMBL" id="BGZK01000032">
    <property type="protein sequence ID" value="GBP08721.1"/>
    <property type="molecule type" value="Genomic_DNA"/>
</dbReference>
<accession>A0A4C1T634</accession>
<dbReference type="AlphaFoldDB" id="A0A4C1T634"/>
<protein>
    <submittedName>
        <fullName evidence="2">Uncharacterized protein</fullName>
    </submittedName>
</protein>
<sequence>MSIRGMVNVGVVGHDGKLDLIFNNAIHALLPGYPCDLSVTQKTHRHYRTGQPAYFGRHRSLFDDTTLRPDRCNLSDRRPEKSEASTLIRA</sequence>
<evidence type="ECO:0000313" key="3">
    <source>
        <dbReference type="Proteomes" id="UP000299102"/>
    </source>
</evidence>
<evidence type="ECO:0000256" key="1">
    <source>
        <dbReference type="SAM" id="MobiDB-lite"/>
    </source>
</evidence>
<feature type="region of interest" description="Disordered" evidence="1">
    <location>
        <begin position="68"/>
        <end position="90"/>
    </location>
</feature>
<reference evidence="2 3" key="1">
    <citation type="journal article" date="2019" name="Commun. Biol.">
        <title>The bagworm genome reveals a unique fibroin gene that provides high tensile strength.</title>
        <authorList>
            <person name="Kono N."/>
            <person name="Nakamura H."/>
            <person name="Ohtoshi R."/>
            <person name="Tomita M."/>
            <person name="Numata K."/>
            <person name="Arakawa K."/>
        </authorList>
    </citation>
    <scope>NUCLEOTIDE SEQUENCE [LARGE SCALE GENOMIC DNA]</scope>
</reference>
<comment type="caution">
    <text evidence="2">The sequence shown here is derived from an EMBL/GenBank/DDBJ whole genome shotgun (WGS) entry which is preliminary data.</text>
</comment>
<dbReference type="Proteomes" id="UP000299102">
    <property type="component" value="Unassembled WGS sequence"/>
</dbReference>
<name>A0A4C1T634_EUMVA</name>
<feature type="compositionally biased region" description="Basic and acidic residues" evidence="1">
    <location>
        <begin position="68"/>
        <end position="83"/>
    </location>
</feature>